<accession>D1LWG2</accession>
<dbReference type="RefSeq" id="YP_214195.1">
    <property type="nucleotide sequence ID" value="NC_006882.2"/>
</dbReference>
<dbReference type="EMBL" id="GU071093">
    <property type="protein sequence ID" value="ACY76221.1"/>
    <property type="molecule type" value="Genomic_DNA"/>
</dbReference>
<gene>
    <name evidence="1" type="ORF">PCPG_00017</name>
</gene>
<sequence length="124" mass="14142">MKTKNKSDFQIYQLEKNTLGDLCEYHVALEAAKRGAKVYKNISCVGYADLILEIDDRFIPIDVKARYWVDEKNSFRTKASTALCQVVCVEPDDVNGWTISWPLKHGGKTSEHVNCPEGLEAFWK</sequence>
<dbReference type="Gene3D" id="3.40.1350.10">
    <property type="match status" value="1"/>
</dbReference>
<protein>
    <recommendedName>
        <fullName evidence="3">PD(D/E)XK endonuclease domain-containing protein</fullName>
    </recommendedName>
</protein>
<dbReference type="Proteomes" id="UP000258925">
    <property type="component" value="Segment"/>
</dbReference>
<name>D1LWG2_BPPRP</name>
<dbReference type="KEGG" id="vg:3294727"/>
<dbReference type="InterPro" id="IPR011856">
    <property type="entry name" value="tRNA_endonuc-like_dom_sf"/>
</dbReference>
<organism evidence="1 2">
    <name type="scientific">Prochlorococcus phage P-SSP7</name>
    <dbReference type="NCBI Taxonomy" id="268748"/>
    <lineage>
        <taxon>Viruses</taxon>
        <taxon>Duplodnaviria</taxon>
        <taxon>Heunggongvirae</taxon>
        <taxon>Uroviricota</taxon>
        <taxon>Caudoviricetes</taxon>
        <taxon>Autographivirales</taxon>
        <taxon>Sechaudvirinae</taxon>
        <taxon>Tiamatvirus</taxon>
    </lineage>
</organism>
<evidence type="ECO:0008006" key="3">
    <source>
        <dbReference type="Google" id="ProtNLM"/>
    </source>
</evidence>
<reference evidence="1 2" key="1">
    <citation type="submission" date="2009-10" db="EMBL/GenBank/DDBJ databases">
        <title>The Genome Sequence of Prochlorococcus phage P-SSP7.</title>
        <authorList>
            <consortium name="The Broad Institute Genome Sequencing Platform"/>
            <person name="Henn M.R."/>
            <person name="Sullivan M.S."/>
            <person name="Osburne M.S."/>
            <person name="Levin J."/>
            <person name="Malboeuf C."/>
            <person name="Casali M."/>
            <person name="Russ C."/>
            <person name="Lennon N."/>
            <person name="Chapman S.B."/>
            <person name="Erlich R."/>
            <person name="Young S.K."/>
            <person name="Koehrsen M."/>
            <person name="Yandava C."/>
            <person name="Zeng Q."/>
            <person name="Alvarado L."/>
            <person name="Anderson S."/>
            <person name="Berlin A."/>
            <person name="Borenstein D."/>
            <person name="Chen Z."/>
            <person name="Engels R."/>
            <person name="Freedman E."/>
            <person name="Gellesch M."/>
            <person name="Goldberg J."/>
            <person name="Green L."/>
            <person name="Griggs A."/>
            <person name="Gujja S."/>
            <person name="Heilman E.R."/>
            <person name="Heiman D."/>
            <person name="Hepburn T."/>
            <person name="Howarth C."/>
            <person name="Jen D."/>
            <person name="Larson L."/>
            <person name="Lewis B."/>
            <person name="Mehta T."/>
            <person name="Park D."/>
            <person name="Pearson M."/>
            <person name="Richards J."/>
            <person name="Rizzolo K."/>
            <person name="Roberts A."/>
            <person name="Ryan E."/>
            <person name="Saif S."/>
            <person name="Shea T."/>
            <person name="Shenoy N."/>
            <person name="Sisk P."/>
            <person name="Stolte C."/>
            <person name="Sykes S."/>
            <person name="Walk T."/>
            <person name="White J."/>
            <person name="Yu Q."/>
            <person name="Coleman M.L."/>
            <person name="Huang K.H."/>
            <person name="Weigele P.R."/>
            <person name="DeFrancesco A.S."/>
            <person name="Kern S.E."/>
            <person name="Thompson L.R."/>
            <person name="Fu R."/>
            <person name="Hombeck B."/>
            <person name="Chisholm S.W."/>
            <person name="Haas B."/>
            <person name="Nusbaum C."/>
            <person name="Birren B."/>
        </authorList>
    </citation>
    <scope>NUCLEOTIDE SEQUENCE [LARGE SCALE GENOMIC DNA]</scope>
    <source>
        <strain evidence="1 2">P-SSP7</strain>
    </source>
</reference>
<proteinExistence type="predicted"/>
<dbReference type="GO" id="GO:0003676">
    <property type="term" value="F:nucleic acid binding"/>
    <property type="evidence" value="ECO:0007669"/>
    <property type="project" value="InterPro"/>
</dbReference>
<evidence type="ECO:0000313" key="2">
    <source>
        <dbReference type="Proteomes" id="UP000258925"/>
    </source>
</evidence>
<evidence type="ECO:0000313" key="1">
    <source>
        <dbReference type="EMBL" id="ACY76221.1"/>
    </source>
</evidence>
<organismHost>
    <name type="scientific">Prochlorococcus</name>
    <dbReference type="NCBI Taxonomy" id="1218"/>
</organismHost>